<protein>
    <recommendedName>
        <fullName evidence="5">Transmembrane protein</fullName>
    </recommendedName>
</protein>
<organism evidence="3 4">
    <name type="scientific">Stylosanthes scabra</name>
    <dbReference type="NCBI Taxonomy" id="79078"/>
    <lineage>
        <taxon>Eukaryota</taxon>
        <taxon>Viridiplantae</taxon>
        <taxon>Streptophyta</taxon>
        <taxon>Embryophyta</taxon>
        <taxon>Tracheophyta</taxon>
        <taxon>Spermatophyta</taxon>
        <taxon>Magnoliopsida</taxon>
        <taxon>eudicotyledons</taxon>
        <taxon>Gunneridae</taxon>
        <taxon>Pentapetalae</taxon>
        <taxon>rosids</taxon>
        <taxon>fabids</taxon>
        <taxon>Fabales</taxon>
        <taxon>Fabaceae</taxon>
        <taxon>Papilionoideae</taxon>
        <taxon>50 kb inversion clade</taxon>
        <taxon>dalbergioids sensu lato</taxon>
        <taxon>Dalbergieae</taxon>
        <taxon>Pterocarpus clade</taxon>
        <taxon>Stylosanthes</taxon>
    </lineage>
</organism>
<dbReference type="EMBL" id="JASCZI010060439">
    <property type="protein sequence ID" value="MED6131453.1"/>
    <property type="molecule type" value="Genomic_DNA"/>
</dbReference>
<feature type="transmembrane region" description="Helical" evidence="2">
    <location>
        <begin position="48"/>
        <end position="69"/>
    </location>
</feature>
<proteinExistence type="predicted"/>
<evidence type="ECO:0000313" key="4">
    <source>
        <dbReference type="Proteomes" id="UP001341840"/>
    </source>
</evidence>
<feature type="region of interest" description="Disordered" evidence="1">
    <location>
        <begin position="81"/>
        <end position="100"/>
    </location>
</feature>
<accession>A0ABU6S6N1</accession>
<evidence type="ECO:0000313" key="3">
    <source>
        <dbReference type="EMBL" id="MED6131453.1"/>
    </source>
</evidence>
<dbReference type="PANTHER" id="PTHR37746:SF1">
    <property type="entry name" value="TRANSMEMBRANE PROTEIN"/>
    <property type="match status" value="1"/>
</dbReference>
<gene>
    <name evidence="3" type="ORF">PIB30_010209</name>
</gene>
<feature type="region of interest" description="Disordered" evidence="1">
    <location>
        <begin position="246"/>
        <end position="266"/>
    </location>
</feature>
<sequence>MALDKIISLLCNETVSFFSAFSSDPLFHCIVTFYTLILLYLPHQCWRIVFSPVLILTGVLLLFILRLGAIQRQVQEQEQEQEHIAEEENRGNREEKQGKQIELVETNSNDWITRNSEIELKSNVGFESKSYFVDSFLEWNVKAPLEVIYEEYEGEEAENHPNEKQENTNIFRYPSLSRYYPESDSDSSSENGFPETENWDSPENMSFSWDEEDREGLIEIALDGSKKCGMEFHFEEENMIEIDISPTRQREFSDENRHFSGEISCN</sequence>
<feature type="compositionally biased region" description="Basic and acidic residues" evidence="1">
    <location>
        <begin position="248"/>
        <end position="260"/>
    </location>
</feature>
<keyword evidence="2" id="KW-0812">Transmembrane</keyword>
<reference evidence="3 4" key="1">
    <citation type="journal article" date="2023" name="Plants (Basel)">
        <title>Bridging the Gap: Combining Genomics and Transcriptomics Approaches to Understand Stylosanthes scabra, an Orphan Legume from the Brazilian Caatinga.</title>
        <authorList>
            <person name="Ferreira-Neto J.R.C."/>
            <person name="da Silva M.D."/>
            <person name="Binneck E."/>
            <person name="de Melo N.F."/>
            <person name="da Silva R.H."/>
            <person name="de Melo A.L.T.M."/>
            <person name="Pandolfi V."/>
            <person name="Bustamante F.O."/>
            <person name="Brasileiro-Vidal A.C."/>
            <person name="Benko-Iseppon A.M."/>
        </authorList>
    </citation>
    <scope>NUCLEOTIDE SEQUENCE [LARGE SCALE GENOMIC DNA]</scope>
    <source>
        <tissue evidence="3">Leaves</tissue>
    </source>
</reference>
<feature type="compositionally biased region" description="Basic and acidic residues" evidence="1">
    <location>
        <begin position="81"/>
        <end position="99"/>
    </location>
</feature>
<dbReference type="Proteomes" id="UP001341840">
    <property type="component" value="Unassembled WGS sequence"/>
</dbReference>
<feature type="transmembrane region" description="Helical" evidence="2">
    <location>
        <begin position="25"/>
        <end position="41"/>
    </location>
</feature>
<evidence type="ECO:0000256" key="1">
    <source>
        <dbReference type="SAM" id="MobiDB-lite"/>
    </source>
</evidence>
<feature type="region of interest" description="Disordered" evidence="1">
    <location>
        <begin position="179"/>
        <end position="207"/>
    </location>
</feature>
<keyword evidence="2" id="KW-1133">Transmembrane helix</keyword>
<dbReference type="PANTHER" id="PTHR37746">
    <property type="entry name" value="TRANSMEMBRANE PROTEIN"/>
    <property type="match status" value="1"/>
</dbReference>
<evidence type="ECO:0000256" key="2">
    <source>
        <dbReference type="SAM" id="Phobius"/>
    </source>
</evidence>
<name>A0ABU6S6N1_9FABA</name>
<keyword evidence="2" id="KW-0472">Membrane</keyword>
<keyword evidence="4" id="KW-1185">Reference proteome</keyword>
<evidence type="ECO:0008006" key="5">
    <source>
        <dbReference type="Google" id="ProtNLM"/>
    </source>
</evidence>
<comment type="caution">
    <text evidence="3">The sequence shown here is derived from an EMBL/GenBank/DDBJ whole genome shotgun (WGS) entry which is preliminary data.</text>
</comment>